<dbReference type="SUPFAM" id="SSF55961">
    <property type="entry name" value="Bet v1-like"/>
    <property type="match status" value="1"/>
</dbReference>
<protein>
    <submittedName>
        <fullName evidence="2">Polyketide cyclase / dehydrase and lipid transport</fullName>
    </submittedName>
</protein>
<gene>
    <name evidence="2" type="ORF">NMY3_01769</name>
</gene>
<dbReference type="OrthoDB" id="195304at2157"/>
<dbReference type="EMBL" id="CP012850">
    <property type="protein sequence ID" value="ALI35972.1"/>
    <property type="molecule type" value="Genomic_DNA"/>
</dbReference>
<evidence type="ECO:0000313" key="2">
    <source>
        <dbReference type="EMBL" id="ALI35972.1"/>
    </source>
</evidence>
<name>A0A654M8Y8_9ARCH</name>
<dbReference type="AlphaFoldDB" id="A0A654M8Y8"/>
<dbReference type="GeneID" id="60421774"/>
<dbReference type="InterPro" id="IPR019587">
    <property type="entry name" value="Polyketide_cyclase/dehydratase"/>
</dbReference>
<dbReference type="InterPro" id="IPR023393">
    <property type="entry name" value="START-like_dom_sf"/>
</dbReference>
<dbReference type="KEGG" id="taa:NMY3_01769"/>
<feature type="region of interest" description="Disordered" evidence="1">
    <location>
        <begin position="32"/>
        <end position="59"/>
    </location>
</feature>
<keyword evidence="3" id="KW-1185">Reference proteome</keyword>
<evidence type="ECO:0000313" key="3">
    <source>
        <dbReference type="Proteomes" id="UP000058925"/>
    </source>
</evidence>
<accession>A0A654M8Y8</accession>
<sequence length="152" mass="17103">MTTITTNVDIQAPVEQVFEFYTNPDNIKDSLPRDIVKESENLSGQKTEEGSEMKVKGEYMGKKDEMILEVAQKEQNKRLVTRQTEGPFQSWESIQDFQSNGGNTTTVNHTINYELPTTGKIANFLTGSQAENKIRQGIQQAAQTVKQKLESS</sequence>
<dbReference type="Proteomes" id="UP000058925">
    <property type="component" value="Chromosome"/>
</dbReference>
<dbReference type="Gene3D" id="3.30.530.20">
    <property type="match status" value="1"/>
</dbReference>
<dbReference type="RefSeq" id="WP_196818331.1">
    <property type="nucleotide sequence ID" value="NZ_CP012850.1"/>
</dbReference>
<proteinExistence type="predicted"/>
<reference evidence="3" key="1">
    <citation type="submission" date="2015-10" db="EMBL/GenBank/DDBJ databases">
        <title>Niche specialization of a soil ammonia-oxidizing archaeon, Candidatus Nitrosocosmicus oleophilus.</title>
        <authorList>
            <person name="Jung M.-Y."/>
            <person name="Rhee S.-K."/>
        </authorList>
    </citation>
    <scope>NUCLEOTIDE SEQUENCE [LARGE SCALE GENOMIC DNA]</scope>
    <source>
        <strain evidence="3">MY3</strain>
    </source>
</reference>
<organism evidence="2 3">
    <name type="scientific">Candidatus Nitrosocosmicus oleophilus</name>
    <dbReference type="NCBI Taxonomy" id="1353260"/>
    <lineage>
        <taxon>Archaea</taxon>
        <taxon>Nitrososphaerota</taxon>
        <taxon>Nitrososphaeria</taxon>
        <taxon>Nitrososphaerales</taxon>
        <taxon>Nitrososphaeraceae</taxon>
        <taxon>Candidatus Nitrosocosmicus</taxon>
    </lineage>
</organism>
<dbReference type="Pfam" id="PF10604">
    <property type="entry name" value="Polyketide_cyc2"/>
    <property type="match status" value="1"/>
</dbReference>
<evidence type="ECO:0000256" key="1">
    <source>
        <dbReference type="SAM" id="MobiDB-lite"/>
    </source>
</evidence>